<keyword evidence="2" id="KW-1185">Reference proteome</keyword>
<gene>
    <name evidence="1" type="ORF">J437_LFUL013681</name>
</gene>
<name>A0A8K0KDK5_LADFU</name>
<dbReference type="SUPFAM" id="SSF47113">
    <property type="entry name" value="Histone-fold"/>
    <property type="match status" value="1"/>
</dbReference>
<dbReference type="GO" id="GO:0000786">
    <property type="term" value="C:nucleosome"/>
    <property type="evidence" value="ECO:0007669"/>
    <property type="project" value="InterPro"/>
</dbReference>
<dbReference type="EMBL" id="KZ308681">
    <property type="protein sequence ID" value="KAG8233012.1"/>
    <property type="molecule type" value="Genomic_DNA"/>
</dbReference>
<reference evidence="1" key="2">
    <citation type="submission" date="2017-10" db="EMBL/GenBank/DDBJ databases">
        <title>Ladona fulva Genome sequencing and assembly.</title>
        <authorList>
            <person name="Murali S."/>
            <person name="Richards S."/>
            <person name="Bandaranaike D."/>
            <person name="Bellair M."/>
            <person name="Blankenburg K."/>
            <person name="Chao H."/>
            <person name="Dinh H."/>
            <person name="Doddapaneni H."/>
            <person name="Dugan-Rocha S."/>
            <person name="Elkadiri S."/>
            <person name="Gnanaolivu R."/>
            <person name="Hernandez B."/>
            <person name="Skinner E."/>
            <person name="Javaid M."/>
            <person name="Lee S."/>
            <person name="Li M."/>
            <person name="Ming W."/>
            <person name="Munidasa M."/>
            <person name="Muniz J."/>
            <person name="Nguyen L."/>
            <person name="Hughes D."/>
            <person name="Osuji N."/>
            <person name="Pu L.-L."/>
            <person name="Puazo M."/>
            <person name="Qu C."/>
            <person name="Quiroz J."/>
            <person name="Raj R."/>
            <person name="Weissenberger G."/>
            <person name="Xin Y."/>
            <person name="Zou X."/>
            <person name="Han Y."/>
            <person name="Worley K."/>
            <person name="Muzny D."/>
            <person name="Gibbs R."/>
        </authorList>
    </citation>
    <scope>NUCLEOTIDE SEQUENCE</scope>
    <source>
        <strain evidence="1">Sampled in the wild</strain>
    </source>
</reference>
<reference evidence="1" key="1">
    <citation type="submission" date="2013-04" db="EMBL/GenBank/DDBJ databases">
        <authorList>
            <person name="Qu J."/>
            <person name="Murali S.C."/>
            <person name="Bandaranaike D."/>
            <person name="Bellair M."/>
            <person name="Blankenburg K."/>
            <person name="Chao H."/>
            <person name="Dinh H."/>
            <person name="Doddapaneni H."/>
            <person name="Downs B."/>
            <person name="Dugan-Rocha S."/>
            <person name="Elkadiri S."/>
            <person name="Gnanaolivu R.D."/>
            <person name="Hernandez B."/>
            <person name="Javaid M."/>
            <person name="Jayaseelan J.C."/>
            <person name="Lee S."/>
            <person name="Li M."/>
            <person name="Ming W."/>
            <person name="Munidasa M."/>
            <person name="Muniz J."/>
            <person name="Nguyen L."/>
            <person name="Ongeri F."/>
            <person name="Osuji N."/>
            <person name="Pu L.-L."/>
            <person name="Puazo M."/>
            <person name="Qu C."/>
            <person name="Quiroz J."/>
            <person name="Raj R."/>
            <person name="Weissenberger G."/>
            <person name="Xin Y."/>
            <person name="Zou X."/>
            <person name="Han Y."/>
            <person name="Richards S."/>
            <person name="Worley K."/>
            <person name="Muzny D."/>
            <person name="Gibbs R."/>
        </authorList>
    </citation>
    <scope>NUCLEOTIDE SEQUENCE</scope>
    <source>
        <strain evidence="1">Sampled in the wild</strain>
    </source>
</reference>
<dbReference type="GO" id="GO:0003677">
    <property type="term" value="F:DNA binding"/>
    <property type="evidence" value="ECO:0007669"/>
    <property type="project" value="InterPro"/>
</dbReference>
<organism evidence="1 2">
    <name type="scientific">Ladona fulva</name>
    <name type="common">Scarce chaser dragonfly</name>
    <name type="synonym">Libellula fulva</name>
    <dbReference type="NCBI Taxonomy" id="123851"/>
    <lineage>
        <taxon>Eukaryota</taxon>
        <taxon>Metazoa</taxon>
        <taxon>Ecdysozoa</taxon>
        <taxon>Arthropoda</taxon>
        <taxon>Hexapoda</taxon>
        <taxon>Insecta</taxon>
        <taxon>Pterygota</taxon>
        <taxon>Palaeoptera</taxon>
        <taxon>Odonata</taxon>
        <taxon>Epiprocta</taxon>
        <taxon>Anisoptera</taxon>
        <taxon>Libelluloidea</taxon>
        <taxon>Libellulidae</taxon>
        <taxon>Ladona</taxon>
    </lineage>
</organism>
<dbReference type="PRINTS" id="PR00620">
    <property type="entry name" value="HISTONEH2A"/>
</dbReference>
<evidence type="ECO:0008006" key="3">
    <source>
        <dbReference type="Google" id="ProtNLM"/>
    </source>
</evidence>
<dbReference type="Gene3D" id="1.10.20.10">
    <property type="entry name" value="Histone, subunit A"/>
    <property type="match status" value="1"/>
</dbReference>
<dbReference type="OrthoDB" id="10584808at2759"/>
<dbReference type="InterPro" id="IPR009072">
    <property type="entry name" value="Histone-fold"/>
</dbReference>
<sequence>MIHSHVHKWRGKESPSPVLALLDFSSLLGIYIICCGRKIMSVPEHFICPATVIEYLTAEVLELARNAACDNKIFKIIPCHLTGREVEQASHWSDHHSGWCATQGDDINHFA</sequence>
<comment type="caution">
    <text evidence="1">The sequence shown here is derived from an EMBL/GenBank/DDBJ whole genome shotgun (WGS) entry which is preliminary data.</text>
</comment>
<dbReference type="Proteomes" id="UP000792457">
    <property type="component" value="Unassembled WGS sequence"/>
</dbReference>
<evidence type="ECO:0000313" key="2">
    <source>
        <dbReference type="Proteomes" id="UP000792457"/>
    </source>
</evidence>
<dbReference type="GO" id="GO:0046982">
    <property type="term" value="F:protein heterodimerization activity"/>
    <property type="evidence" value="ECO:0007669"/>
    <property type="project" value="InterPro"/>
</dbReference>
<dbReference type="AlphaFoldDB" id="A0A8K0KDK5"/>
<proteinExistence type="predicted"/>
<dbReference type="GO" id="GO:0030527">
    <property type="term" value="F:structural constituent of chromatin"/>
    <property type="evidence" value="ECO:0007669"/>
    <property type="project" value="InterPro"/>
</dbReference>
<dbReference type="InterPro" id="IPR002119">
    <property type="entry name" value="Histone_H2A"/>
</dbReference>
<protein>
    <recommendedName>
        <fullName evidence="3">Histone H2A</fullName>
    </recommendedName>
</protein>
<accession>A0A8K0KDK5</accession>
<evidence type="ECO:0000313" key="1">
    <source>
        <dbReference type="EMBL" id="KAG8233012.1"/>
    </source>
</evidence>